<keyword evidence="5 10" id="KW-0132">Cell division</keyword>
<evidence type="ECO:0000313" key="14">
    <source>
        <dbReference type="EMBL" id="MDH8677688.1"/>
    </source>
</evidence>
<evidence type="ECO:0000256" key="4">
    <source>
        <dbReference type="ARBA" id="ARBA00022475"/>
    </source>
</evidence>
<evidence type="ECO:0000256" key="3">
    <source>
        <dbReference type="ARBA" id="ARBA00021907"/>
    </source>
</evidence>
<dbReference type="InterPro" id="IPR040690">
    <property type="entry name" value="FtsX_ECD"/>
</dbReference>
<keyword evidence="15" id="KW-1185">Reference proteome</keyword>
<evidence type="ECO:0000256" key="1">
    <source>
        <dbReference type="ARBA" id="ARBA00004651"/>
    </source>
</evidence>
<dbReference type="NCBIfam" id="NF038347">
    <property type="entry name" value="FtsX_Gpos"/>
    <property type="match status" value="1"/>
</dbReference>
<dbReference type="PIRSF" id="PIRSF003097">
    <property type="entry name" value="FtsX"/>
    <property type="match status" value="1"/>
</dbReference>
<feature type="domain" description="ABC3 transporter permease C-terminal" evidence="12">
    <location>
        <begin position="175"/>
        <end position="296"/>
    </location>
</feature>
<name>A0ABT6NB92_9FIRM</name>
<dbReference type="InterPro" id="IPR004513">
    <property type="entry name" value="FtsX"/>
</dbReference>
<comment type="subcellular location">
    <subcellularLocation>
        <location evidence="1">Cell membrane</location>
        <topology evidence="1">Multi-pass membrane protein</topology>
    </subcellularLocation>
</comment>
<evidence type="ECO:0000256" key="10">
    <source>
        <dbReference type="PIRNR" id="PIRNR003097"/>
    </source>
</evidence>
<dbReference type="Pfam" id="PF18075">
    <property type="entry name" value="FtsX_ECD"/>
    <property type="match status" value="1"/>
</dbReference>
<dbReference type="InterPro" id="IPR003838">
    <property type="entry name" value="ABC3_permease_C"/>
</dbReference>
<reference evidence="14 15" key="1">
    <citation type="submission" date="2023-04" db="EMBL/GenBank/DDBJ databases">
        <title>Fusibacter bizertensis strain WBS, isolated from littoral bottom sediments of the Arctic seas - biochemical and genomic analysis.</title>
        <authorList>
            <person name="Brioukhanov A.L."/>
        </authorList>
    </citation>
    <scope>NUCLEOTIDE SEQUENCE [LARGE SCALE GENOMIC DNA]</scope>
    <source>
        <strain evidence="14 15">WBS</strain>
    </source>
</reference>
<evidence type="ECO:0000256" key="7">
    <source>
        <dbReference type="ARBA" id="ARBA00022989"/>
    </source>
</evidence>
<dbReference type="Gene3D" id="3.30.70.3040">
    <property type="match status" value="1"/>
</dbReference>
<evidence type="ECO:0000256" key="6">
    <source>
        <dbReference type="ARBA" id="ARBA00022692"/>
    </source>
</evidence>
<keyword evidence="9 10" id="KW-0131">Cell cycle</keyword>
<evidence type="ECO:0000259" key="13">
    <source>
        <dbReference type="Pfam" id="PF18075"/>
    </source>
</evidence>
<feature type="transmembrane region" description="Helical" evidence="11">
    <location>
        <begin position="216"/>
        <end position="240"/>
    </location>
</feature>
<evidence type="ECO:0000256" key="9">
    <source>
        <dbReference type="ARBA" id="ARBA00023306"/>
    </source>
</evidence>
<comment type="caution">
    <text evidence="14">The sequence shown here is derived from an EMBL/GenBank/DDBJ whole genome shotgun (WGS) entry which is preliminary data.</text>
</comment>
<dbReference type="EMBL" id="JARYZI010000003">
    <property type="protein sequence ID" value="MDH8677688.1"/>
    <property type="molecule type" value="Genomic_DNA"/>
</dbReference>
<gene>
    <name evidence="14" type="primary">ftsX</name>
    <name evidence="14" type="ORF">QE109_05995</name>
</gene>
<feature type="domain" description="FtsX extracellular" evidence="13">
    <location>
        <begin position="63"/>
        <end position="153"/>
    </location>
</feature>
<dbReference type="RefSeq" id="WP_281093507.1">
    <property type="nucleotide sequence ID" value="NZ_JARYZI010000003.1"/>
</dbReference>
<evidence type="ECO:0000259" key="12">
    <source>
        <dbReference type="Pfam" id="PF02687"/>
    </source>
</evidence>
<keyword evidence="6 11" id="KW-0812">Transmembrane</keyword>
<evidence type="ECO:0000256" key="5">
    <source>
        <dbReference type="ARBA" id="ARBA00022618"/>
    </source>
</evidence>
<feature type="transmembrane region" description="Helical" evidence="11">
    <location>
        <begin position="273"/>
        <end position="293"/>
    </location>
</feature>
<dbReference type="InterPro" id="IPR058204">
    <property type="entry name" value="FtsX_firmicutes-type"/>
</dbReference>
<feature type="transmembrane region" description="Helical" evidence="11">
    <location>
        <begin position="174"/>
        <end position="195"/>
    </location>
</feature>
<accession>A0ABT6NB92</accession>
<evidence type="ECO:0000256" key="11">
    <source>
        <dbReference type="SAM" id="Phobius"/>
    </source>
</evidence>
<proteinExistence type="inferred from homology"/>
<organism evidence="14 15">
    <name type="scientific">Fusibacter bizertensis</name>
    <dbReference type="NCBI Taxonomy" id="1488331"/>
    <lineage>
        <taxon>Bacteria</taxon>
        <taxon>Bacillati</taxon>
        <taxon>Bacillota</taxon>
        <taxon>Clostridia</taxon>
        <taxon>Eubacteriales</taxon>
        <taxon>Eubacteriales Family XII. Incertae Sedis</taxon>
        <taxon>Fusibacter</taxon>
    </lineage>
</organism>
<dbReference type="Proteomes" id="UP001158045">
    <property type="component" value="Unassembled WGS sequence"/>
</dbReference>
<dbReference type="PANTHER" id="PTHR47755">
    <property type="entry name" value="CELL DIVISION PROTEIN FTSX"/>
    <property type="match status" value="1"/>
</dbReference>
<keyword evidence="7 11" id="KW-1133">Transmembrane helix</keyword>
<protein>
    <recommendedName>
        <fullName evidence="3 10">Cell division protein FtsX</fullName>
    </recommendedName>
</protein>
<keyword evidence="8 10" id="KW-0472">Membrane</keyword>
<comment type="similarity">
    <text evidence="2 10">Belongs to the ABC-4 integral membrane protein family. FtsX subfamily.</text>
</comment>
<dbReference type="PANTHER" id="PTHR47755:SF1">
    <property type="entry name" value="CELL DIVISION PROTEIN FTSX"/>
    <property type="match status" value="1"/>
</dbReference>
<comment type="function">
    <text evidence="10">Part of the ABC transporter FtsEX involved in asymmetric cellular division facilitating the initiation of sporulation.</text>
</comment>
<sequence length="299" mass="33552">MAMTIKPIFTLKEAVKSLWRNRLMSIASISSVSATLMILGIIFAIIININAMAQSAKDQFDSIQAYLVDDLTSEEITKIKEKIESVDGVMSVSYESKSDALKRMKESWKDNAYLLEGLESNPLPSSLIIYLRDIYYSGEVLSEIKDLDGIEEIKSYQDIVEQLLSITEAVRKTGIIVIFVLIAISTFIIHNTIKLTVTSRHREINIMKYVGATNWFIRWPFLAEGTLLGLIGAGISAGLMKISYDYVFNMMHSDFYVLVSAYVIPPESIMKDVIFLFLIIGAGIGALGSIWSMRKYLNV</sequence>
<keyword evidence="4 10" id="KW-1003">Cell membrane</keyword>
<feature type="transmembrane region" description="Helical" evidence="11">
    <location>
        <begin position="26"/>
        <end position="47"/>
    </location>
</feature>
<evidence type="ECO:0000256" key="2">
    <source>
        <dbReference type="ARBA" id="ARBA00007379"/>
    </source>
</evidence>
<evidence type="ECO:0000256" key="8">
    <source>
        <dbReference type="ARBA" id="ARBA00023136"/>
    </source>
</evidence>
<evidence type="ECO:0000313" key="15">
    <source>
        <dbReference type="Proteomes" id="UP001158045"/>
    </source>
</evidence>
<dbReference type="Pfam" id="PF02687">
    <property type="entry name" value="FtsX"/>
    <property type="match status" value="1"/>
</dbReference>